<dbReference type="InterPro" id="IPR010903">
    <property type="entry name" value="DUF1517"/>
</dbReference>
<keyword evidence="2" id="KW-1133">Transmembrane helix</keyword>
<keyword evidence="4" id="KW-1185">Reference proteome</keyword>
<dbReference type="InterPro" id="IPR053023">
    <property type="entry name" value="FLAP_modulator"/>
</dbReference>
<feature type="region of interest" description="Disordered" evidence="1">
    <location>
        <begin position="87"/>
        <end position="120"/>
    </location>
</feature>
<evidence type="ECO:0000313" key="4">
    <source>
        <dbReference type="Proteomes" id="UP000029121"/>
    </source>
</evidence>
<feature type="compositionally biased region" description="Low complexity" evidence="1">
    <location>
        <begin position="94"/>
        <end position="120"/>
    </location>
</feature>
<evidence type="ECO:0000256" key="1">
    <source>
        <dbReference type="SAM" id="MobiDB-lite"/>
    </source>
</evidence>
<name>R0HWM1_9BRAS</name>
<evidence type="ECO:0000256" key="2">
    <source>
        <dbReference type="SAM" id="Phobius"/>
    </source>
</evidence>
<dbReference type="AlphaFoldDB" id="R0HWM1"/>
<dbReference type="eggNOG" id="ENOG502QUI9">
    <property type="taxonomic scope" value="Eukaryota"/>
</dbReference>
<dbReference type="GO" id="GO:0009507">
    <property type="term" value="C:chloroplast"/>
    <property type="evidence" value="ECO:0007669"/>
    <property type="project" value="TreeGrafter"/>
</dbReference>
<accession>R0HWM1</accession>
<reference evidence="4" key="1">
    <citation type="journal article" date="2013" name="Nat. Genet.">
        <title>The Capsella rubella genome and the genomic consequences of rapid mating system evolution.</title>
        <authorList>
            <person name="Slotte T."/>
            <person name="Hazzouri K.M."/>
            <person name="Agren J.A."/>
            <person name="Koenig D."/>
            <person name="Maumus F."/>
            <person name="Guo Y.L."/>
            <person name="Steige K."/>
            <person name="Platts A.E."/>
            <person name="Escobar J.S."/>
            <person name="Newman L.K."/>
            <person name="Wang W."/>
            <person name="Mandakova T."/>
            <person name="Vello E."/>
            <person name="Smith L.M."/>
            <person name="Henz S.R."/>
            <person name="Steffen J."/>
            <person name="Takuno S."/>
            <person name="Brandvain Y."/>
            <person name="Coop G."/>
            <person name="Andolfatto P."/>
            <person name="Hu T.T."/>
            <person name="Blanchette M."/>
            <person name="Clark R.M."/>
            <person name="Quesneville H."/>
            <person name="Nordborg M."/>
            <person name="Gaut B.S."/>
            <person name="Lysak M.A."/>
            <person name="Jenkins J."/>
            <person name="Grimwood J."/>
            <person name="Chapman J."/>
            <person name="Prochnik S."/>
            <person name="Shu S."/>
            <person name="Rokhsar D."/>
            <person name="Schmutz J."/>
            <person name="Weigel D."/>
            <person name="Wright S.I."/>
        </authorList>
    </citation>
    <scope>NUCLEOTIDE SEQUENCE [LARGE SCALE GENOMIC DNA]</scope>
    <source>
        <strain evidence="4">cv. Monte Gargano</strain>
    </source>
</reference>
<dbReference type="Pfam" id="PF07466">
    <property type="entry name" value="DUF1517"/>
    <property type="match status" value="1"/>
</dbReference>
<gene>
    <name evidence="3" type="ORF">CARUB_v10021760mg</name>
</gene>
<sequence>MVATSTILKITPFQWNPSFPYKQHPYVHFYSSKPQLRSNSLRLQNAVKYKQSPYFEAQTSFYKILIQIKKTLDSFKKPVSAAALAASGGRTGGSAFSSRSNTSSSSTPSSQSPSSSASRYSSRTSKKKIIGIIFKLLDSARPIIDYWSLSLIVAATFVFYFVFKINSNQSQNDILTNSPKTSVLRLQVGLLGSARTLQQDFYHLAETAGTSTPKGLIYLLTEATLALLRHPNYCISCYSSVDVKQCVEEGEKQFNQLFVKERGKFDEETLINVNNIKIRNSKIHRDSGLSNEYILCVVHDILVAVEGTLKLQTIKGTGDLKEALHKLRSIRE</sequence>
<keyword evidence="2" id="KW-0472">Membrane</keyword>
<organism evidence="3 4">
    <name type="scientific">Capsella rubella</name>
    <dbReference type="NCBI Taxonomy" id="81985"/>
    <lineage>
        <taxon>Eukaryota</taxon>
        <taxon>Viridiplantae</taxon>
        <taxon>Streptophyta</taxon>
        <taxon>Embryophyta</taxon>
        <taxon>Tracheophyta</taxon>
        <taxon>Spermatophyta</taxon>
        <taxon>Magnoliopsida</taxon>
        <taxon>eudicotyledons</taxon>
        <taxon>Gunneridae</taxon>
        <taxon>Pentapetalae</taxon>
        <taxon>rosids</taxon>
        <taxon>malvids</taxon>
        <taxon>Brassicales</taxon>
        <taxon>Brassicaceae</taxon>
        <taxon>Camelineae</taxon>
        <taxon>Capsella</taxon>
    </lineage>
</organism>
<dbReference type="PANTHER" id="PTHR33975:SF2">
    <property type="entry name" value="MYELIN-ASSOCIATED OLIGODENDROCYTE BASIC PROTEIN"/>
    <property type="match status" value="1"/>
</dbReference>
<dbReference type="STRING" id="81985.R0HWM1"/>
<keyword evidence="2" id="KW-0812">Transmembrane</keyword>
<dbReference type="EMBL" id="KB870806">
    <property type="protein sequence ID" value="EOA34249.1"/>
    <property type="molecule type" value="Genomic_DNA"/>
</dbReference>
<dbReference type="Proteomes" id="UP000029121">
    <property type="component" value="Unassembled WGS sequence"/>
</dbReference>
<evidence type="ECO:0000313" key="3">
    <source>
        <dbReference type="EMBL" id="EOA34249.1"/>
    </source>
</evidence>
<proteinExistence type="predicted"/>
<protein>
    <submittedName>
        <fullName evidence="3">Uncharacterized protein</fullName>
    </submittedName>
</protein>
<feature type="transmembrane region" description="Helical" evidence="2">
    <location>
        <begin position="143"/>
        <end position="163"/>
    </location>
</feature>
<dbReference type="PANTHER" id="PTHR33975">
    <property type="entry name" value="MYELIN-ASSOCIATED OLIGODENDROCYTE BASIC PROTEIN"/>
    <property type="match status" value="1"/>
</dbReference>